<accession>A0A1B8SB07</accession>
<dbReference type="Pfam" id="PF07366">
    <property type="entry name" value="SnoaL"/>
    <property type="match status" value="1"/>
</dbReference>
<dbReference type="PANTHER" id="PTHR38436:SF1">
    <property type="entry name" value="ESTER CYCLASE"/>
    <property type="match status" value="1"/>
</dbReference>
<dbReference type="OrthoDB" id="4539871at2"/>
<dbReference type="Gene3D" id="3.10.450.50">
    <property type="match status" value="1"/>
</dbReference>
<dbReference type="PATRIC" id="fig|354243.3.peg.4193"/>
<dbReference type="InterPro" id="IPR032710">
    <property type="entry name" value="NTF2-like_dom_sf"/>
</dbReference>
<dbReference type="InterPro" id="IPR009959">
    <property type="entry name" value="Cyclase_SnoaL-like"/>
</dbReference>
<dbReference type="SUPFAM" id="SSF54427">
    <property type="entry name" value="NTF2-like"/>
    <property type="match status" value="1"/>
</dbReference>
<dbReference type="PANTHER" id="PTHR38436">
    <property type="entry name" value="POLYKETIDE CYCLASE SNOAL-LIKE DOMAIN"/>
    <property type="match status" value="1"/>
</dbReference>
<evidence type="ECO:0000313" key="2">
    <source>
        <dbReference type="Proteomes" id="UP000092668"/>
    </source>
</evidence>
<proteinExistence type="predicted"/>
<dbReference type="GO" id="GO:0030638">
    <property type="term" value="P:polyketide metabolic process"/>
    <property type="evidence" value="ECO:0007669"/>
    <property type="project" value="InterPro"/>
</dbReference>
<sequence length="190" mass="21738">MAQRRFDIPDTGVLEARQKLVLDHVRDEIAHDWDATLSTFPHPRYELISTMTVHDGDAEVRKYYHDTRVAFPDQRAELIELRHSHDAVIAEFWLNGTHRGPLGKIPATGGAFRVRMTAFFQFDDNEHLIAERIYFDSLTMLKQLLGALDFKRPASILKVVKALRGLLMLSGEPDPRLLETTEPPELRPAV</sequence>
<name>A0A1B8SB07_9MYCO</name>
<dbReference type="RefSeq" id="WP_065289321.1">
    <property type="nucleotide sequence ID" value="NZ_LFOE01000044.1"/>
</dbReference>
<gene>
    <name evidence="1" type="ORF">ACT18_20295</name>
</gene>
<dbReference type="Proteomes" id="UP000092668">
    <property type="component" value="Unassembled WGS sequence"/>
</dbReference>
<protein>
    <submittedName>
        <fullName evidence="1">Polyketide cyclase</fullName>
    </submittedName>
</protein>
<dbReference type="EMBL" id="LFOE01000044">
    <property type="protein sequence ID" value="OBY29921.1"/>
    <property type="molecule type" value="Genomic_DNA"/>
</dbReference>
<reference evidence="1 2" key="1">
    <citation type="submission" date="2015-06" db="EMBL/GenBank/DDBJ databases">
        <title>Genome sequence of Mycobacterium kumamotonense strain Roo.</title>
        <authorList>
            <person name="Greninger A.L."/>
            <person name="Cunningham G."/>
            <person name="Miller S."/>
        </authorList>
    </citation>
    <scope>NUCLEOTIDE SEQUENCE [LARGE SCALE GENOMIC DNA]</scope>
    <source>
        <strain evidence="1 2">Roo</strain>
    </source>
</reference>
<keyword evidence="2" id="KW-1185">Reference proteome</keyword>
<evidence type="ECO:0000313" key="1">
    <source>
        <dbReference type="EMBL" id="OBY29921.1"/>
    </source>
</evidence>
<organism evidence="1 2">
    <name type="scientific">Mycolicibacter kumamotonensis</name>
    <dbReference type="NCBI Taxonomy" id="354243"/>
    <lineage>
        <taxon>Bacteria</taxon>
        <taxon>Bacillati</taxon>
        <taxon>Actinomycetota</taxon>
        <taxon>Actinomycetes</taxon>
        <taxon>Mycobacteriales</taxon>
        <taxon>Mycobacteriaceae</taxon>
        <taxon>Mycolicibacter</taxon>
    </lineage>
</organism>
<comment type="caution">
    <text evidence="1">The sequence shown here is derived from an EMBL/GenBank/DDBJ whole genome shotgun (WGS) entry which is preliminary data.</text>
</comment>
<dbReference type="AlphaFoldDB" id="A0A1B8SB07"/>